<feature type="domain" description="Arf3-interacting protein 1 N-terminal" evidence="2">
    <location>
        <begin position="54"/>
        <end position="112"/>
    </location>
</feature>
<organism evidence="3 4">
    <name type="scientific">Dekkera bruxellensis</name>
    <name type="common">Brettanomyces custersii</name>
    <dbReference type="NCBI Taxonomy" id="5007"/>
    <lineage>
        <taxon>Eukaryota</taxon>
        <taxon>Fungi</taxon>
        <taxon>Dikarya</taxon>
        <taxon>Ascomycota</taxon>
        <taxon>Saccharomycotina</taxon>
        <taxon>Pichiomycetes</taxon>
        <taxon>Pichiales</taxon>
        <taxon>Pichiaceae</taxon>
        <taxon>Brettanomyces</taxon>
    </lineage>
</organism>
<dbReference type="OMA" id="ERDSVIC"/>
<gene>
    <name evidence="3" type="ORF">DEBR0S5_02388G</name>
</gene>
<keyword evidence="4" id="KW-1185">Reference proteome</keyword>
<feature type="compositionally biased region" description="Polar residues" evidence="1">
    <location>
        <begin position="9"/>
        <end position="24"/>
    </location>
</feature>
<dbReference type="PANTHER" id="PTHR28245:SF1">
    <property type="entry name" value="ARF3-INTERACTING PROTEIN 1"/>
    <property type="match status" value="1"/>
</dbReference>
<dbReference type="Gene3D" id="3.40.50.11500">
    <property type="match status" value="1"/>
</dbReference>
<evidence type="ECO:0000256" key="1">
    <source>
        <dbReference type="SAM" id="MobiDB-lite"/>
    </source>
</evidence>
<dbReference type="Proteomes" id="UP000478008">
    <property type="component" value="Unassembled WGS sequence"/>
</dbReference>
<dbReference type="InterPro" id="IPR052809">
    <property type="entry name" value="Actin_polarity_regulatory"/>
</dbReference>
<proteinExistence type="predicted"/>
<dbReference type="PANTHER" id="PTHR28245">
    <property type="entry name" value="ARF3-INTERACTING PROTEIN 1"/>
    <property type="match status" value="1"/>
</dbReference>
<dbReference type="GO" id="GO:0051666">
    <property type="term" value="P:actin cortical patch localization"/>
    <property type="evidence" value="ECO:0007669"/>
    <property type="project" value="TreeGrafter"/>
</dbReference>
<evidence type="ECO:0000313" key="3">
    <source>
        <dbReference type="EMBL" id="VUG19423.1"/>
    </source>
</evidence>
<accession>A0A7D9H1E8</accession>
<dbReference type="AlphaFoldDB" id="A0A7D9H1E8"/>
<dbReference type="Pfam" id="PF07792">
    <property type="entry name" value="Afi1"/>
    <property type="match status" value="1"/>
</dbReference>
<feature type="region of interest" description="Disordered" evidence="1">
    <location>
        <begin position="1"/>
        <end position="24"/>
    </location>
</feature>
<reference evidence="3 4" key="1">
    <citation type="submission" date="2019-07" db="EMBL/GenBank/DDBJ databases">
        <authorList>
            <person name="Friedrich A."/>
            <person name="Schacherer J."/>
        </authorList>
    </citation>
    <scope>NUCLEOTIDE SEQUENCE [LARGE SCALE GENOMIC DNA]</scope>
</reference>
<dbReference type="Pfam" id="PF08616">
    <property type="entry name" value="SPA"/>
    <property type="match status" value="1"/>
</dbReference>
<dbReference type="InterPro" id="IPR043153">
    <property type="entry name" value="DENN_C"/>
</dbReference>
<evidence type="ECO:0000259" key="2">
    <source>
        <dbReference type="Pfam" id="PF07792"/>
    </source>
</evidence>
<protein>
    <submittedName>
        <fullName evidence="3">DEBR0S5_02388g1_1</fullName>
    </submittedName>
</protein>
<dbReference type="EMBL" id="CABFWN010000005">
    <property type="protein sequence ID" value="VUG19423.1"/>
    <property type="molecule type" value="Genomic_DNA"/>
</dbReference>
<dbReference type="InterPro" id="IPR012860">
    <property type="entry name" value="Afi1_N"/>
</dbReference>
<dbReference type="GO" id="GO:0000282">
    <property type="term" value="P:cellular bud site selection"/>
    <property type="evidence" value="ECO:0007669"/>
    <property type="project" value="TreeGrafter"/>
</dbReference>
<sequence>MTLDPRMATVNTNRAPPIDTTNTSVSEDGAMKLLSPFVANRPAEESVPASVFDYIVCTEFDKKKGLNVTKQYPLDLPLISNQLDNLMGLIMPPNLQKFLNREHYTMVPMYIDLATSLLSYSKDTLTFVPCYLYSLSYFQNDNTYRNGTARAISIVTRLPIVQVFKPLMYFMLQNEFQESVGSLQIQTVWQNMNKMPIPEVIDAYKKLSYDERFVLTRLDQGKPVLSSELREFFPHSDGSLIKCTVNLGKIDFPIQIPETSLLCSRLAMYGADLQKDSNLRNLLETLQKCEIEYDGGYQECSMAPYKGIDPLCLILNAVLLRKRIVLYCYDSCYNIVMDFGSSLLSLFNDELHYQYPFYPILDLGTLDLIKGYKSYLIGTSNLLFKEKLTWDVYFDMDLKKIYVRPGDQNVGSEFFLESGSSSDDKRISVISSGIRSLFKHGDSVASEFRQSLNTFSSSSASILSDTSSISSMCSPDSTAAFKLSSWDPLYFPHIKKERVDKFLDSKRDANFFQFGFHFQKIPFEKTIFASGKRTSLPSIDTKLLSQVQLLLAEHHTDLTIYIVITNYLRNLTSNILPSFYHYLNWFKLREYRKFIQSKLSDDSSRNSKSNTSTPLELRNYIKNEKIILPLPLNYKYSPETTFVDSSKQHHYYSRIVYQNRQLMKLATAYDNTIFYVGSEDKDLIPGFLFDWQGEVLRYDVCYTLSIFDRLIDGKSSESWRLNMSFLLQFYKSMNQVLKTDKKHFIRLLAEYFTISELPSEFKEDGDDGAETRINDDILAQCYGQGFARFNKLVLIAASYQVAKGSIKVKRKKDLVLTEFKKVLSSILNNSFFKHHMLHHLDDYMKLNINDFIDYHM</sequence>
<name>A0A7D9H1E8_DEKBR</name>
<dbReference type="GO" id="GO:0005935">
    <property type="term" value="C:cellular bud neck"/>
    <property type="evidence" value="ECO:0007669"/>
    <property type="project" value="TreeGrafter"/>
</dbReference>
<evidence type="ECO:0000313" key="4">
    <source>
        <dbReference type="Proteomes" id="UP000478008"/>
    </source>
</evidence>
<dbReference type="GO" id="GO:0005886">
    <property type="term" value="C:plasma membrane"/>
    <property type="evidence" value="ECO:0007669"/>
    <property type="project" value="TreeGrafter"/>
</dbReference>